<dbReference type="EMBL" id="DTBQ01000018">
    <property type="protein sequence ID" value="HGM46224.1"/>
    <property type="molecule type" value="Genomic_DNA"/>
</dbReference>
<protein>
    <submittedName>
        <fullName evidence="1">Uncharacterized protein</fullName>
    </submittedName>
</protein>
<dbReference type="AlphaFoldDB" id="A0A7C4H7I1"/>
<sequence>MHVEFLYGGSCPEGFFRVAPDCGCPPSTLSPEWLLAQALEEDGVIRNRGRLALLLREAPGPHTVAKAAAVEPDMWEGVLHVALYADAQPCSEECACLLPFAPATSMLAALGRKQACAYAEAATPAFISSFIQAAGFSGVEKLTLVNPSYVPSRWTKLVFDGFEGYRAAAAIPAPRALRYAAMSSIDAEASAGEVRGVPITTQALPQPRAAPKLVPLAFGESWREALALLEEVEASGHLITARALYEIASAMGAGKPLVRKLLAYGYLRVRSGQVELSGKGIYALGQG</sequence>
<comment type="caution">
    <text evidence="1">The sequence shown here is derived from an EMBL/GenBank/DDBJ whole genome shotgun (WGS) entry which is preliminary data.</text>
</comment>
<reference evidence="1" key="1">
    <citation type="journal article" date="2020" name="mSystems">
        <title>Genome- and Community-Level Interaction Insights into Carbon Utilization and Element Cycling Functions of Hydrothermarchaeota in Hydrothermal Sediment.</title>
        <authorList>
            <person name="Zhou Z."/>
            <person name="Liu Y."/>
            <person name="Xu W."/>
            <person name="Pan J."/>
            <person name="Luo Z.H."/>
            <person name="Li M."/>
        </authorList>
    </citation>
    <scope>NUCLEOTIDE SEQUENCE</scope>
    <source>
        <strain evidence="1">SpSt-649</strain>
    </source>
</reference>
<proteinExistence type="predicted"/>
<evidence type="ECO:0000313" key="1">
    <source>
        <dbReference type="EMBL" id="HGM46224.1"/>
    </source>
</evidence>
<gene>
    <name evidence="1" type="ORF">ENU21_00535</name>
</gene>
<accession>A0A7C4H7I1</accession>
<name>A0A7C4H7I1_THEPE</name>
<organism evidence="1">
    <name type="scientific">Thermofilum pendens</name>
    <dbReference type="NCBI Taxonomy" id="2269"/>
    <lineage>
        <taxon>Archaea</taxon>
        <taxon>Thermoproteota</taxon>
        <taxon>Thermoprotei</taxon>
        <taxon>Thermofilales</taxon>
        <taxon>Thermofilaceae</taxon>
        <taxon>Thermofilum</taxon>
    </lineage>
</organism>